<evidence type="ECO:0000259" key="13">
    <source>
        <dbReference type="PROSITE" id="PS50112"/>
    </source>
</evidence>
<keyword evidence="4" id="KW-1003">Cell membrane</keyword>
<dbReference type="NCBIfam" id="TIGR00229">
    <property type="entry name" value="sensory_box"/>
    <property type="match status" value="1"/>
</dbReference>
<reference evidence="15 16" key="1">
    <citation type="journal article" date="2015" name="Nature">
        <title>rRNA introns, odd ribosomes, and small enigmatic genomes across a large radiation of phyla.</title>
        <authorList>
            <person name="Brown C.T."/>
            <person name="Hug L.A."/>
            <person name="Thomas B.C."/>
            <person name="Sharon I."/>
            <person name="Castelle C.J."/>
            <person name="Singh A."/>
            <person name="Wilkins M.J."/>
            <person name="Williams K.H."/>
            <person name="Banfield J.F."/>
        </authorList>
    </citation>
    <scope>NUCLEOTIDE SEQUENCE [LARGE SCALE GENOMIC DNA]</scope>
</reference>
<evidence type="ECO:0000256" key="8">
    <source>
        <dbReference type="ARBA" id="ARBA00022777"/>
    </source>
</evidence>
<keyword evidence="11" id="KW-0472">Membrane</keyword>
<evidence type="ECO:0000256" key="5">
    <source>
        <dbReference type="ARBA" id="ARBA00022553"/>
    </source>
</evidence>
<dbReference type="Gene3D" id="1.10.287.130">
    <property type="match status" value="1"/>
</dbReference>
<dbReference type="Pfam" id="PF13185">
    <property type="entry name" value="GAF_2"/>
    <property type="match status" value="2"/>
</dbReference>
<dbReference type="InterPro" id="IPR013767">
    <property type="entry name" value="PAS_fold"/>
</dbReference>
<dbReference type="Pfam" id="PF00989">
    <property type="entry name" value="PAS"/>
    <property type="match status" value="1"/>
</dbReference>
<dbReference type="InterPro" id="IPR036097">
    <property type="entry name" value="HisK_dim/P_sf"/>
</dbReference>
<evidence type="ECO:0000256" key="7">
    <source>
        <dbReference type="ARBA" id="ARBA00022741"/>
    </source>
</evidence>
<evidence type="ECO:0000256" key="3">
    <source>
        <dbReference type="ARBA" id="ARBA00012438"/>
    </source>
</evidence>
<dbReference type="Gene3D" id="3.30.565.10">
    <property type="entry name" value="Histidine kinase-like ATPase, C-terminal domain"/>
    <property type="match status" value="1"/>
</dbReference>
<dbReference type="CDD" id="cd00130">
    <property type="entry name" value="PAS"/>
    <property type="match status" value="1"/>
</dbReference>
<protein>
    <recommendedName>
        <fullName evidence="3">histidine kinase</fullName>
        <ecNumber evidence="3">2.7.13.3</ecNumber>
    </recommendedName>
</protein>
<dbReference type="PROSITE" id="PS50109">
    <property type="entry name" value="HIS_KIN"/>
    <property type="match status" value="1"/>
</dbReference>
<evidence type="ECO:0000256" key="4">
    <source>
        <dbReference type="ARBA" id="ARBA00022475"/>
    </source>
</evidence>
<dbReference type="SUPFAM" id="SSF55874">
    <property type="entry name" value="ATPase domain of HSP90 chaperone/DNA topoisomerase II/histidine kinase"/>
    <property type="match status" value="1"/>
</dbReference>
<dbReference type="CDD" id="cd16922">
    <property type="entry name" value="HATPase_EvgS-ArcB-TorS-like"/>
    <property type="match status" value="1"/>
</dbReference>
<dbReference type="InterPro" id="IPR003594">
    <property type="entry name" value="HATPase_dom"/>
</dbReference>
<dbReference type="SUPFAM" id="SSF55785">
    <property type="entry name" value="PYP-like sensor domain (PAS domain)"/>
    <property type="match status" value="1"/>
</dbReference>
<evidence type="ECO:0000256" key="11">
    <source>
        <dbReference type="ARBA" id="ARBA00023136"/>
    </source>
</evidence>
<feature type="domain" description="PAC" evidence="14">
    <location>
        <begin position="419"/>
        <end position="471"/>
    </location>
</feature>
<organism evidence="15 16">
    <name type="scientific">Berkelbacteria bacterium GW2011_GWA1_36_9</name>
    <dbReference type="NCBI Taxonomy" id="1618331"/>
    <lineage>
        <taxon>Bacteria</taxon>
        <taxon>Candidatus Berkelbacteria</taxon>
    </lineage>
</organism>
<proteinExistence type="predicted"/>
<dbReference type="InterPro" id="IPR003018">
    <property type="entry name" value="GAF"/>
</dbReference>
<dbReference type="SMART" id="SM00086">
    <property type="entry name" value="PAC"/>
    <property type="match status" value="1"/>
</dbReference>
<evidence type="ECO:0000256" key="10">
    <source>
        <dbReference type="ARBA" id="ARBA00023012"/>
    </source>
</evidence>
<accession>A0A0G0FHR2</accession>
<dbReference type="InterPro" id="IPR029016">
    <property type="entry name" value="GAF-like_dom_sf"/>
</dbReference>
<dbReference type="InterPro" id="IPR000700">
    <property type="entry name" value="PAS-assoc_C"/>
</dbReference>
<keyword evidence="8 15" id="KW-0418">Kinase</keyword>
<keyword evidence="7" id="KW-0547">Nucleotide-binding</keyword>
<dbReference type="GO" id="GO:0005886">
    <property type="term" value="C:plasma membrane"/>
    <property type="evidence" value="ECO:0007669"/>
    <property type="project" value="UniProtKB-SubCell"/>
</dbReference>
<dbReference type="FunFam" id="3.30.565.10:FF:000023">
    <property type="entry name" value="PAS domain-containing sensor histidine kinase"/>
    <property type="match status" value="1"/>
</dbReference>
<dbReference type="SMART" id="SM00388">
    <property type="entry name" value="HisKA"/>
    <property type="match status" value="1"/>
</dbReference>
<evidence type="ECO:0000259" key="14">
    <source>
        <dbReference type="PROSITE" id="PS50113"/>
    </source>
</evidence>
<comment type="subcellular location">
    <subcellularLocation>
        <location evidence="2">Cell membrane</location>
    </subcellularLocation>
</comment>
<dbReference type="GO" id="GO:0005524">
    <property type="term" value="F:ATP binding"/>
    <property type="evidence" value="ECO:0007669"/>
    <property type="project" value="UniProtKB-KW"/>
</dbReference>
<evidence type="ECO:0000313" key="16">
    <source>
        <dbReference type="Proteomes" id="UP000034508"/>
    </source>
</evidence>
<dbReference type="Gene3D" id="3.30.450.40">
    <property type="match status" value="2"/>
</dbReference>
<dbReference type="Pfam" id="PF02518">
    <property type="entry name" value="HATPase_c"/>
    <property type="match status" value="1"/>
</dbReference>
<feature type="domain" description="PAS" evidence="13">
    <location>
        <begin position="340"/>
        <end position="415"/>
    </location>
</feature>
<evidence type="ECO:0000256" key="1">
    <source>
        <dbReference type="ARBA" id="ARBA00000085"/>
    </source>
</evidence>
<dbReference type="InterPro" id="IPR005467">
    <property type="entry name" value="His_kinase_dom"/>
</dbReference>
<keyword evidence="5" id="KW-0597">Phosphoprotein</keyword>
<dbReference type="AlphaFoldDB" id="A0A0G0FHR2"/>
<dbReference type="Gene3D" id="3.30.450.20">
    <property type="entry name" value="PAS domain"/>
    <property type="match status" value="1"/>
</dbReference>
<keyword evidence="6" id="KW-0808">Transferase</keyword>
<dbReference type="InterPro" id="IPR000014">
    <property type="entry name" value="PAS"/>
</dbReference>
<dbReference type="SUPFAM" id="SSF47384">
    <property type="entry name" value="Homodimeric domain of signal transducing histidine kinase"/>
    <property type="match status" value="1"/>
</dbReference>
<keyword evidence="10" id="KW-0902">Two-component regulatory system</keyword>
<dbReference type="PANTHER" id="PTHR43711:SF31">
    <property type="entry name" value="HISTIDINE KINASE"/>
    <property type="match status" value="1"/>
</dbReference>
<evidence type="ECO:0000259" key="12">
    <source>
        <dbReference type="PROSITE" id="PS50109"/>
    </source>
</evidence>
<sequence length="699" mass="77950">MDNNQAQSNLEALYSISQIASSAEDLPNLWGPLLDEVLTALKVDAGSLMILEGDFLVRKAARGLSDILKEPPIPSASGGISWRVVKSRRPAVITNLKAEKVASQVVQGNFHSLIAMPMMIHDQVIGVMSVFTYEERQFSQTDLNFFGAITNQAALAVISIQSANLLRENRDRLAELEALNQISQSITTLFDFEGTLYSILVAIVKMFRGDIGLVALFNHENYLLCGESPAFGLNSQQISDFRVRNDEGVMGQAFCKGIPVMENKIDPETSAVLKRAKINGIKSILVAPLRVKSQTLGVIQIFSQRENNFNSTDLRLVSILASQAAIIVNSSTMYRQIEEERKKDEALLTSIGDGVLAIDKTQKIIRFNKSGEEITGFLREELFSKYFEETLGLFNKEKKLVSAKDSLLSKVLKTGEPIVSKEYFLRKRSGALFPVYLSVAAVYDVGDKIVGAIVTFRDITSEIEVEQIKEELISLSTHELRAPITAIKGYLDMILEGDTGGVSGETKETIEEVVVINQRLADLVDDLLNVNRIEQGRVKINFEAVDLSMLITQTVREYQSQAHKKNLIINFDDKAIPEVKADSKRLRQVLNNLISNAIKYTKQGSIDVSCQKNENEIIGQVKDTGIGISKADQKRLFEKFYRVRNPETIEITGTGLGLWITRKLLEMMNGKIWLESEEGKGTTFYFSLPVYSNHHMSMK</sequence>
<dbReference type="PANTHER" id="PTHR43711">
    <property type="entry name" value="TWO-COMPONENT HISTIDINE KINASE"/>
    <property type="match status" value="1"/>
</dbReference>
<dbReference type="InterPro" id="IPR004358">
    <property type="entry name" value="Sig_transdc_His_kin-like_C"/>
</dbReference>
<dbReference type="InterPro" id="IPR036890">
    <property type="entry name" value="HATPase_C_sf"/>
</dbReference>
<dbReference type="SUPFAM" id="SSF55781">
    <property type="entry name" value="GAF domain-like"/>
    <property type="match status" value="2"/>
</dbReference>
<dbReference type="EMBL" id="LBSM01000019">
    <property type="protein sequence ID" value="KKQ17417.1"/>
    <property type="molecule type" value="Genomic_DNA"/>
</dbReference>
<name>A0A0G0FHR2_9BACT</name>
<dbReference type="PRINTS" id="PR00344">
    <property type="entry name" value="BCTRLSENSOR"/>
</dbReference>
<keyword evidence="9" id="KW-0067">ATP-binding</keyword>
<dbReference type="CDD" id="cd00082">
    <property type="entry name" value="HisKA"/>
    <property type="match status" value="1"/>
</dbReference>
<dbReference type="EC" id="2.7.13.3" evidence="3"/>
<dbReference type="PROSITE" id="PS50113">
    <property type="entry name" value="PAC"/>
    <property type="match status" value="1"/>
</dbReference>
<dbReference type="Pfam" id="PF00512">
    <property type="entry name" value="HisKA"/>
    <property type="match status" value="1"/>
</dbReference>
<comment type="catalytic activity">
    <reaction evidence="1">
        <text>ATP + protein L-histidine = ADP + protein N-phospho-L-histidine.</text>
        <dbReference type="EC" id="2.7.13.3"/>
    </reaction>
</comment>
<evidence type="ECO:0000256" key="2">
    <source>
        <dbReference type="ARBA" id="ARBA00004236"/>
    </source>
</evidence>
<dbReference type="PROSITE" id="PS50112">
    <property type="entry name" value="PAS"/>
    <property type="match status" value="1"/>
</dbReference>
<evidence type="ECO:0000313" key="15">
    <source>
        <dbReference type="EMBL" id="KKQ17417.1"/>
    </source>
</evidence>
<dbReference type="SMART" id="SM00065">
    <property type="entry name" value="GAF"/>
    <property type="match status" value="2"/>
</dbReference>
<dbReference type="Proteomes" id="UP000034508">
    <property type="component" value="Unassembled WGS sequence"/>
</dbReference>
<dbReference type="InterPro" id="IPR050736">
    <property type="entry name" value="Sensor_HK_Regulatory"/>
</dbReference>
<dbReference type="InterPro" id="IPR003661">
    <property type="entry name" value="HisK_dim/P_dom"/>
</dbReference>
<dbReference type="SMART" id="SM00387">
    <property type="entry name" value="HATPase_c"/>
    <property type="match status" value="1"/>
</dbReference>
<dbReference type="InterPro" id="IPR035965">
    <property type="entry name" value="PAS-like_dom_sf"/>
</dbReference>
<feature type="domain" description="Histidine kinase" evidence="12">
    <location>
        <begin position="475"/>
        <end position="692"/>
    </location>
</feature>
<evidence type="ECO:0000256" key="6">
    <source>
        <dbReference type="ARBA" id="ARBA00022679"/>
    </source>
</evidence>
<comment type="caution">
    <text evidence="15">The sequence shown here is derived from an EMBL/GenBank/DDBJ whole genome shotgun (WGS) entry which is preliminary data.</text>
</comment>
<evidence type="ECO:0000256" key="9">
    <source>
        <dbReference type="ARBA" id="ARBA00022840"/>
    </source>
</evidence>
<dbReference type="GO" id="GO:0000155">
    <property type="term" value="F:phosphorelay sensor kinase activity"/>
    <property type="evidence" value="ECO:0007669"/>
    <property type="project" value="InterPro"/>
</dbReference>
<dbReference type="InterPro" id="IPR001610">
    <property type="entry name" value="PAC"/>
</dbReference>
<gene>
    <name evidence="15" type="ORF">US31_C0019G0004</name>
</gene>